<organism evidence="1">
    <name type="scientific">Magnetococcus massalia (strain MO-1)</name>
    <dbReference type="NCBI Taxonomy" id="451514"/>
    <lineage>
        <taxon>Bacteria</taxon>
        <taxon>Pseudomonadati</taxon>
        <taxon>Pseudomonadota</taxon>
        <taxon>Magnetococcia</taxon>
        <taxon>Magnetococcales</taxon>
        <taxon>Magnetococcaceae</taxon>
        <taxon>Magnetococcus</taxon>
    </lineage>
</organism>
<proteinExistence type="predicted"/>
<name>A0A1S7LEX7_MAGMO</name>
<reference evidence="1" key="1">
    <citation type="submission" date="2015-04" db="EMBL/GenBank/DDBJ databases">
        <authorList>
            <person name="Syromyatnikov M.Y."/>
            <person name="Popov V.N."/>
        </authorList>
    </citation>
    <scope>NUCLEOTIDE SEQUENCE</scope>
    <source>
        <strain evidence="1">MO-1</strain>
    </source>
</reference>
<dbReference type="AlphaFoldDB" id="A0A1S7LEX7"/>
<accession>A0A1S7LEX7</accession>
<sequence length="231" mass="25150">MSLLTMVQKATDMIGINRPSAVVNSQDPTIKQLLSIAQVEGTSLSQRGEWAVLTQEASFETVVDQSAYPLKQIAPDFDRMVGQTLWSRSGQYPLQGPMTPSAWQGGQVNQMAAPFKQFRLRGGDLLIHPTPAAVEQIHFEYQSANWCQSSLGNGQSSWQADDDTGLLDESLMLLGIIWRFKQAKGFAFQMELMEYEKRVSAAMGRSGGAAVLNLVSHGGGLAEATLPESIG</sequence>
<protein>
    <submittedName>
        <fullName evidence="1">Uncharacterized protein</fullName>
    </submittedName>
</protein>
<evidence type="ECO:0000313" key="1">
    <source>
        <dbReference type="EMBL" id="CRH05495.1"/>
    </source>
</evidence>
<gene>
    <name evidence="1" type="ORF">MAGMO_1304</name>
</gene>
<dbReference type="EMBL" id="LO017727">
    <property type="protein sequence ID" value="CRH05495.1"/>
    <property type="molecule type" value="Genomic_DNA"/>
</dbReference>